<gene>
    <name evidence="1" type="ORF">J4G45_00165</name>
</gene>
<dbReference type="EMBL" id="CP071769">
    <property type="protein sequence ID" value="QTD60576.1"/>
    <property type="molecule type" value="Genomic_DNA"/>
</dbReference>
<keyword evidence="2" id="KW-1185">Reference proteome</keyword>
<name>A0ABX7T9B5_9GAMM</name>
<organism evidence="1 2">
    <name type="scientific">Acinetobacter towneri</name>
    <dbReference type="NCBI Taxonomy" id="202956"/>
    <lineage>
        <taxon>Bacteria</taxon>
        <taxon>Pseudomonadati</taxon>
        <taxon>Pseudomonadota</taxon>
        <taxon>Gammaproteobacteria</taxon>
        <taxon>Moraxellales</taxon>
        <taxon>Moraxellaceae</taxon>
        <taxon>Acinetobacter</taxon>
    </lineage>
</organism>
<dbReference type="GeneID" id="64223936"/>
<dbReference type="RefSeq" id="WP_179990686.1">
    <property type="nucleotide sequence ID" value="NZ_CP071767.1"/>
</dbReference>
<sequence length="414" mass="47763">MFVADDEEFEVLAVINLSPTKDVNGNYGLIFYTAIEDEEINEYNAGMLFSDIVLVYDNGYFNTVRFEDIIDEDQETILDEGIHNTRIEIEGYEFEIKIKTILDEISSDDFSKNLAFNNKIEIDIDSESVKLGSTLEEVLSDMKLSLYLGIYYINHHKHSNVQVTKDMVVSYDIDTEGYGFIVIKYTVDEKDYFTSKTFLVAKDGDVIHDSQVIINIADMDLSDITDYSDIIDYGVSYASYGSINRNPLLIVPMDLDFSGLKLDFEVLIYDLYDFNEISNEFITVLIGEDFVYDNTSVGLQWITINAIDSNDDTYEFQLLIAVYDNNDENYAIPYLSHEFVNILGDYRFQEGYGVEGIKYDEESQKFLYAEYIDIYYWGIDEPKTFYLSETNFKNGFFALTLNVWGIDVDFTVPV</sequence>
<evidence type="ECO:0000313" key="1">
    <source>
        <dbReference type="EMBL" id="QTD60576.1"/>
    </source>
</evidence>
<accession>A0ABX7T9B5</accession>
<evidence type="ECO:0000313" key="2">
    <source>
        <dbReference type="Proteomes" id="UP000663954"/>
    </source>
</evidence>
<keyword evidence="1" id="KW-0614">Plasmid</keyword>
<protein>
    <submittedName>
        <fullName evidence="1">Uncharacterized protein</fullName>
    </submittedName>
</protein>
<reference evidence="1 2" key="1">
    <citation type="journal article" date="2020" name="Front. Cell. Infect. Microbiol.">
        <title>Characterization of Three Porcine Acinetobacter towneri Strains Co-Harboring tet(X3) and bla OXA-58.</title>
        <authorList>
            <person name="Ma J."/>
            <person name="Wang J."/>
            <person name="Feng J."/>
            <person name="Liu Y."/>
            <person name="Yang B."/>
            <person name="Li R."/>
            <person name="Bai L."/>
            <person name="He T."/>
            <person name="Wang X."/>
            <person name="Yang Z."/>
        </authorList>
    </citation>
    <scope>NUCLEOTIDE SEQUENCE [LARGE SCALE GENOMIC DNA]</scope>
    <source>
        <strain evidence="1 2">GX5</strain>
    </source>
</reference>
<dbReference type="Proteomes" id="UP000663954">
    <property type="component" value="Plasmid pGX5"/>
</dbReference>
<geneLocation type="plasmid" evidence="1 2">
    <name>pGX5</name>
</geneLocation>
<proteinExistence type="predicted"/>